<dbReference type="Proteomes" id="UP000582090">
    <property type="component" value="Unassembled WGS sequence"/>
</dbReference>
<evidence type="ECO:0000259" key="1">
    <source>
        <dbReference type="Pfam" id="PF21112"/>
    </source>
</evidence>
<feature type="domain" description="CsgH-like" evidence="1">
    <location>
        <begin position="12"/>
        <end position="92"/>
    </location>
</feature>
<gene>
    <name evidence="2" type="ORF">GGQ67_000772</name>
</gene>
<keyword evidence="3" id="KW-1185">Reference proteome</keyword>
<dbReference type="Gene3D" id="2.60.40.2420">
    <property type="match status" value="1"/>
</dbReference>
<dbReference type="InterPro" id="IPR053722">
    <property type="entry name" value="Curli_assembly_CsgC/AgfC"/>
</dbReference>
<organism evidence="2 3">
    <name type="scientific">Rhizobium metallidurans</name>
    <dbReference type="NCBI Taxonomy" id="1265931"/>
    <lineage>
        <taxon>Bacteria</taxon>
        <taxon>Pseudomonadati</taxon>
        <taxon>Pseudomonadota</taxon>
        <taxon>Alphaproteobacteria</taxon>
        <taxon>Hyphomicrobiales</taxon>
        <taxon>Rhizobiaceae</taxon>
        <taxon>Rhizobium/Agrobacterium group</taxon>
        <taxon>Rhizobium</taxon>
    </lineage>
</organism>
<dbReference type="NCBIfam" id="NF041112">
    <property type="entry name" value="chap_CsgH_alph"/>
    <property type="match status" value="1"/>
</dbReference>
<accession>A0A7W6CRL3</accession>
<dbReference type="RefSeq" id="WP_183898826.1">
    <property type="nucleotide sequence ID" value="NZ_JACIDW010000001.1"/>
</dbReference>
<dbReference type="InterPro" id="IPR047726">
    <property type="entry name" value="CsgH_dom"/>
</dbReference>
<dbReference type="EMBL" id="JACIDW010000001">
    <property type="protein sequence ID" value="MBB3963154.1"/>
    <property type="molecule type" value="Genomic_DNA"/>
</dbReference>
<proteinExistence type="predicted"/>
<evidence type="ECO:0000313" key="3">
    <source>
        <dbReference type="Proteomes" id="UP000582090"/>
    </source>
</evidence>
<dbReference type="AlphaFoldDB" id="A0A7W6CRL3"/>
<evidence type="ECO:0000313" key="2">
    <source>
        <dbReference type="EMBL" id="MBB3963154.1"/>
    </source>
</evidence>
<dbReference type="InterPro" id="IPR048632">
    <property type="entry name" value="CsgH-like"/>
</dbReference>
<dbReference type="Pfam" id="PF21112">
    <property type="entry name" value="CsgH"/>
    <property type="match status" value="1"/>
</dbReference>
<reference evidence="2 3" key="1">
    <citation type="submission" date="2020-08" db="EMBL/GenBank/DDBJ databases">
        <title>Genomic Encyclopedia of Type Strains, Phase IV (KMG-IV): sequencing the most valuable type-strain genomes for metagenomic binning, comparative biology and taxonomic classification.</title>
        <authorList>
            <person name="Goeker M."/>
        </authorList>
    </citation>
    <scope>NUCLEOTIDE SEQUENCE [LARGE SCALE GENOMIC DNA]</scope>
    <source>
        <strain evidence="2 3">DSM 26575</strain>
    </source>
</reference>
<name>A0A7W6CRL3_9HYPH</name>
<sequence length="109" mass="11579">MGGMDMGSPPAISCSVDATRSKSAIRLRGRIVSPVPAFGKYRFEVLKEGRSGNSNVTQSGSFSIPTSDPVFVGESKLDYARGTRVRVQLSGDALGAEFECVFDEVSNGK</sequence>
<comment type="caution">
    <text evidence="2">The sequence shown here is derived from an EMBL/GenBank/DDBJ whole genome shotgun (WGS) entry which is preliminary data.</text>
</comment>
<protein>
    <recommendedName>
        <fullName evidence="1">CsgH-like domain-containing protein</fullName>
    </recommendedName>
</protein>